<dbReference type="RefSeq" id="WP_107350897.1">
    <property type="nucleotide sequence ID" value="NZ_PYMH01000013.1"/>
</dbReference>
<dbReference type="Proteomes" id="UP000241222">
    <property type="component" value="Unassembled WGS sequence"/>
</dbReference>
<dbReference type="EMBL" id="PYMH01000013">
    <property type="protein sequence ID" value="PSU31766.1"/>
    <property type="molecule type" value="Genomic_DNA"/>
</dbReference>
<accession>A0A2T3ITS2</accession>
<gene>
    <name evidence="1" type="ORF">C9I99_21520</name>
</gene>
<reference evidence="1 2" key="1">
    <citation type="submission" date="2018-03" db="EMBL/GenBank/DDBJ databases">
        <title>Whole genome sequencing of Histamine producing bacteria.</title>
        <authorList>
            <person name="Butler K."/>
        </authorList>
    </citation>
    <scope>NUCLEOTIDE SEQUENCE [LARGE SCALE GENOMIC DNA]</scope>
    <source>
        <strain evidence="1 2">JCM 13586</strain>
    </source>
</reference>
<dbReference type="AlphaFoldDB" id="A0A2T3ITS2"/>
<evidence type="ECO:0000313" key="2">
    <source>
        <dbReference type="Proteomes" id="UP000241222"/>
    </source>
</evidence>
<organism evidence="1 2">
    <name type="scientific">Photobacterium lutimaris</name>
    <dbReference type="NCBI Taxonomy" id="388278"/>
    <lineage>
        <taxon>Bacteria</taxon>
        <taxon>Pseudomonadati</taxon>
        <taxon>Pseudomonadota</taxon>
        <taxon>Gammaproteobacteria</taxon>
        <taxon>Vibrionales</taxon>
        <taxon>Vibrionaceae</taxon>
        <taxon>Photobacterium</taxon>
    </lineage>
</organism>
<proteinExistence type="predicted"/>
<name>A0A2T3ITS2_9GAMM</name>
<comment type="caution">
    <text evidence="1">The sequence shown here is derived from an EMBL/GenBank/DDBJ whole genome shotgun (WGS) entry which is preliminary data.</text>
</comment>
<protein>
    <submittedName>
        <fullName evidence="1">Uncharacterized protein</fullName>
    </submittedName>
</protein>
<sequence length="319" mass="36638">MKLLDLHDVLFVSLYEAYSPTNHKKSDVSSILKKYATSQRCRHIKSDIKKVLQAIKKQKRSPVREVESVLTTLNQALAIESGATISDVDQYWWLVRDLDKIGAPTFAQEPADFDKSMESRRPLIMHSRMNEMTAAFDDNDQLVAPLNFVYYADNIYPLVGVLQNNEHFTCRIQSNSGRHNITIATKHYPIDSPQVCIEAFELQSAKASLLKLYRTITDQGFNMAYIGESELTTNHVYVNRTHEAWHFDHNGDQVEPVDIMVVGETVEQLKTLASTVEKQCLFLSYNKIYEDTDQATMLIRLNPAYYKGHEQMLEQHCKL</sequence>
<evidence type="ECO:0000313" key="1">
    <source>
        <dbReference type="EMBL" id="PSU31766.1"/>
    </source>
</evidence>
<keyword evidence="2" id="KW-1185">Reference proteome</keyword>